<dbReference type="RefSeq" id="WP_244760771.1">
    <property type="nucleotide sequence ID" value="NZ_JALJCJ010000002.1"/>
</dbReference>
<keyword evidence="2" id="KW-1185">Reference proteome</keyword>
<evidence type="ECO:0000313" key="1">
    <source>
        <dbReference type="EMBL" id="MDO6123148.1"/>
    </source>
</evidence>
<gene>
    <name evidence="1" type="ORF">GB928_018325</name>
</gene>
<reference evidence="1" key="1">
    <citation type="submission" date="2022-04" db="EMBL/GenBank/DDBJ databases">
        <title>Shinella lacus sp. nov., a novel member of the genus Shinella from water.</title>
        <authorList>
            <person name="Deng Y."/>
        </authorList>
    </citation>
    <scope>NUCLEOTIDE SEQUENCE</scope>
    <source>
        <strain evidence="1">JCM 31239</strain>
    </source>
</reference>
<proteinExistence type="predicted"/>
<comment type="caution">
    <text evidence="1">The sequence shown here is derived from an EMBL/GenBank/DDBJ whole genome shotgun (WGS) entry which is preliminary data.</text>
</comment>
<dbReference type="Proteomes" id="UP001177080">
    <property type="component" value="Unassembled WGS sequence"/>
</dbReference>
<evidence type="ECO:0000313" key="2">
    <source>
        <dbReference type="Proteomes" id="UP001177080"/>
    </source>
</evidence>
<name>A0ABT8XHD9_9HYPH</name>
<protein>
    <submittedName>
        <fullName evidence="1">Uncharacterized protein</fullName>
    </submittedName>
</protein>
<dbReference type="EMBL" id="WHSC02000007">
    <property type="protein sequence ID" value="MDO6123148.1"/>
    <property type="molecule type" value="Genomic_DNA"/>
</dbReference>
<accession>A0ABT8XHD9</accession>
<organism evidence="1 2">
    <name type="scientific">Shinella curvata</name>
    <dbReference type="NCBI Taxonomy" id="1817964"/>
    <lineage>
        <taxon>Bacteria</taxon>
        <taxon>Pseudomonadati</taxon>
        <taxon>Pseudomonadota</taxon>
        <taxon>Alphaproteobacteria</taxon>
        <taxon>Hyphomicrobiales</taxon>
        <taxon>Rhizobiaceae</taxon>
        <taxon>Shinella</taxon>
    </lineage>
</organism>
<sequence length="161" mass="17514">MSDLSPIPAETPIADHVERAVSLMKDGARMTLDTIDGNSGLLSAFGGEVSREIARRLPAMENDRLLPDNEDYRKGYYAGYADAYGDAGTLKETMTALKDEVAMLREALMPFAFAKSSLNFDRFDDGNTAWVAVDGAGSDRVYFFVGDVIRARTALTTTEGV</sequence>